<name>A0A6J5D9J5_9BURK</name>
<dbReference type="Proteomes" id="UP000494363">
    <property type="component" value="Unassembled WGS sequence"/>
</dbReference>
<keyword evidence="3" id="KW-0732">Signal</keyword>
<reference evidence="5 6" key="1">
    <citation type="submission" date="2020-04" db="EMBL/GenBank/DDBJ databases">
        <authorList>
            <person name="De Canck E."/>
        </authorList>
    </citation>
    <scope>NUCLEOTIDE SEQUENCE [LARGE SCALE GENOMIC DNA]</scope>
    <source>
        <strain evidence="5 6">LMG 29542</strain>
    </source>
</reference>
<dbReference type="InterPro" id="IPR028082">
    <property type="entry name" value="Peripla_BP_I"/>
</dbReference>
<dbReference type="GO" id="GO:0030313">
    <property type="term" value="C:cell envelope"/>
    <property type="evidence" value="ECO:0007669"/>
    <property type="project" value="UniProtKB-SubCell"/>
</dbReference>
<dbReference type="PROSITE" id="PS51257">
    <property type="entry name" value="PROKAR_LIPOPROTEIN"/>
    <property type="match status" value="1"/>
</dbReference>
<evidence type="ECO:0000259" key="4">
    <source>
        <dbReference type="Pfam" id="PF13407"/>
    </source>
</evidence>
<sequence>MSCERVRRRWLQVAAGLIGVLGLTGLACLTGASGIARAAGYGAVLAGSQSEFWKAMEDGITQAASEQKVQVVVRSPVDDDPQTTSQNLQLKMVQWMIDSGVKSIILAPIPVSGVKTPVQLPVPVVFVDRPSNDYRSLATISTDNYAAGRAAAHTLQDALPRGAKVGVLRLARDVVSTSAREQGFIDAAKEMGFDIAVDAYIGHGIHEPELAAVDAIKAYGHPLDAIFTPTDFTTLAAVRALEDLAPKQRPKLVGFDYRPIFRQYLQTGVLYAVIAQDAYQMGYVAMQTLLKAEAGEPVPPRISIDVLSLTATNIGDPTISMKLRQYR</sequence>
<gene>
    <name evidence="5" type="ORF">LMG29542_01368</name>
</gene>
<comment type="similarity">
    <text evidence="2">Belongs to the bacterial solute-binding protein 2 family.</text>
</comment>
<evidence type="ECO:0000256" key="3">
    <source>
        <dbReference type="ARBA" id="ARBA00022729"/>
    </source>
</evidence>
<dbReference type="SUPFAM" id="SSF53822">
    <property type="entry name" value="Periplasmic binding protein-like I"/>
    <property type="match status" value="1"/>
</dbReference>
<dbReference type="Pfam" id="PF13407">
    <property type="entry name" value="Peripla_BP_4"/>
    <property type="match status" value="1"/>
</dbReference>
<dbReference type="RefSeq" id="WP_175225705.1">
    <property type="nucleotide sequence ID" value="NZ_CADIKH010000005.1"/>
</dbReference>
<dbReference type="InterPro" id="IPR006311">
    <property type="entry name" value="TAT_signal"/>
</dbReference>
<evidence type="ECO:0000313" key="5">
    <source>
        <dbReference type="EMBL" id="CAB3750918.1"/>
    </source>
</evidence>
<dbReference type="Gene3D" id="3.40.50.2300">
    <property type="match status" value="2"/>
</dbReference>
<dbReference type="PROSITE" id="PS51318">
    <property type="entry name" value="TAT"/>
    <property type="match status" value="1"/>
</dbReference>
<evidence type="ECO:0000256" key="2">
    <source>
        <dbReference type="ARBA" id="ARBA00007639"/>
    </source>
</evidence>
<feature type="domain" description="Periplasmic binding protein" evidence="4">
    <location>
        <begin position="44"/>
        <end position="296"/>
    </location>
</feature>
<protein>
    <recommendedName>
        <fullName evidence="4">Periplasmic binding protein domain-containing protein</fullName>
    </recommendedName>
</protein>
<evidence type="ECO:0000256" key="1">
    <source>
        <dbReference type="ARBA" id="ARBA00004196"/>
    </source>
</evidence>
<dbReference type="InterPro" id="IPR025997">
    <property type="entry name" value="SBP_2_dom"/>
</dbReference>
<accession>A0A6J5D9J5</accession>
<organism evidence="5 6">
    <name type="scientific">Paraburkholderia humisilvae</name>
    <dbReference type="NCBI Taxonomy" id="627669"/>
    <lineage>
        <taxon>Bacteria</taxon>
        <taxon>Pseudomonadati</taxon>
        <taxon>Pseudomonadota</taxon>
        <taxon>Betaproteobacteria</taxon>
        <taxon>Burkholderiales</taxon>
        <taxon>Burkholderiaceae</taxon>
        <taxon>Paraburkholderia</taxon>
    </lineage>
</organism>
<dbReference type="GO" id="GO:0030246">
    <property type="term" value="F:carbohydrate binding"/>
    <property type="evidence" value="ECO:0007669"/>
    <property type="project" value="UniProtKB-ARBA"/>
</dbReference>
<proteinExistence type="inferred from homology"/>
<dbReference type="AlphaFoldDB" id="A0A6J5D9J5"/>
<keyword evidence="6" id="KW-1185">Reference proteome</keyword>
<dbReference type="EMBL" id="CADIKH010000005">
    <property type="protein sequence ID" value="CAB3750918.1"/>
    <property type="molecule type" value="Genomic_DNA"/>
</dbReference>
<dbReference type="PANTHER" id="PTHR46847:SF1">
    <property type="entry name" value="D-ALLOSE-BINDING PERIPLASMIC PROTEIN-RELATED"/>
    <property type="match status" value="1"/>
</dbReference>
<dbReference type="PANTHER" id="PTHR46847">
    <property type="entry name" value="D-ALLOSE-BINDING PERIPLASMIC PROTEIN-RELATED"/>
    <property type="match status" value="1"/>
</dbReference>
<comment type="subcellular location">
    <subcellularLocation>
        <location evidence="1">Cell envelope</location>
    </subcellularLocation>
</comment>
<evidence type="ECO:0000313" key="6">
    <source>
        <dbReference type="Proteomes" id="UP000494363"/>
    </source>
</evidence>